<feature type="region of interest" description="Disordered" evidence="1">
    <location>
        <begin position="109"/>
        <end position="140"/>
    </location>
</feature>
<dbReference type="EMBL" id="VIGX01000014">
    <property type="protein sequence ID" value="TWS27401.1"/>
    <property type="molecule type" value="Genomic_DNA"/>
</dbReference>
<proteinExistence type="predicted"/>
<comment type="caution">
    <text evidence="2">The sequence shown here is derived from an EMBL/GenBank/DDBJ whole genome shotgun (WGS) entry which is preliminary data.</text>
</comment>
<dbReference type="AlphaFoldDB" id="A0A5C5RZI9"/>
<reference evidence="2 3" key="1">
    <citation type="submission" date="2019-06" db="EMBL/GenBank/DDBJ databases">
        <title>Tsukamurella conjunctivitidis sp. nov., Tsukamurella assacharolytica sp. nov. and Tsukamurella sputae sp. nov. isolated from patients with conjunctivitis, bacteraemia (lymphoma) and respiratory infection (sputum) in Hong Kong.</title>
        <authorList>
            <person name="Teng J.L.L."/>
            <person name="Lee H.H."/>
            <person name="Fong J.Y.H."/>
            <person name="Fok K.M.N."/>
            <person name="Lau S.K.P."/>
            <person name="Woo P.C.Y."/>
        </authorList>
    </citation>
    <scope>NUCLEOTIDE SEQUENCE [LARGE SCALE GENOMIC DNA]</scope>
    <source>
        <strain evidence="2 3">HKU72</strain>
    </source>
</reference>
<sequence>MRNFRTSFGLGHAIGLWIISHNLHRRHLQPKQRAAIAAEYLEVFAAEAKKRQIAAQNNEAAKAVMANLPEQVRGGTASDEAGDMFGVSGRSVRDAHFVMKNNPEAFEKIKNGEVAPSAAAKAERAKSAPPKPEPTIEERAKKAAERIYREVALGRRSR</sequence>
<gene>
    <name evidence="2" type="ORF">FK530_18950</name>
</gene>
<evidence type="ECO:0000313" key="2">
    <source>
        <dbReference type="EMBL" id="TWS27401.1"/>
    </source>
</evidence>
<protein>
    <submittedName>
        <fullName evidence="2">Uncharacterized protein</fullName>
    </submittedName>
</protein>
<accession>A0A5C5RZI9</accession>
<dbReference type="Proteomes" id="UP000319375">
    <property type="component" value="Unassembled WGS sequence"/>
</dbReference>
<keyword evidence="3" id="KW-1185">Reference proteome</keyword>
<dbReference type="RefSeq" id="WP_146488538.1">
    <property type="nucleotide sequence ID" value="NZ_VIGX01000014.1"/>
</dbReference>
<evidence type="ECO:0000256" key="1">
    <source>
        <dbReference type="SAM" id="MobiDB-lite"/>
    </source>
</evidence>
<dbReference type="OrthoDB" id="4295534at2"/>
<name>A0A5C5RZI9_9ACTN</name>
<organism evidence="2 3">
    <name type="scientific">Tsukamurella conjunctivitidis</name>
    <dbReference type="NCBI Taxonomy" id="2592068"/>
    <lineage>
        <taxon>Bacteria</taxon>
        <taxon>Bacillati</taxon>
        <taxon>Actinomycetota</taxon>
        <taxon>Actinomycetes</taxon>
        <taxon>Mycobacteriales</taxon>
        <taxon>Tsukamurellaceae</taxon>
        <taxon>Tsukamurella</taxon>
    </lineage>
</organism>
<evidence type="ECO:0000313" key="3">
    <source>
        <dbReference type="Proteomes" id="UP000319375"/>
    </source>
</evidence>